<feature type="compositionally biased region" description="Low complexity" evidence="1">
    <location>
        <begin position="37"/>
        <end position="46"/>
    </location>
</feature>
<dbReference type="RefSeq" id="WP_055509182.1">
    <property type="nucleotide sequence ID" value="NZ_AP023440.1"/>
</dbReference>
<feature type="compositionally biased region" description="Polar residues" evidence="1">
    <location>
        <begin position="336"/>
        <end position="347"/>
    </location>
</feature>
<dbReference type="EMBL" id="AP023440">
    <property type="protein sequence ID" value="BCL25170.1"/>
    <property type="molecule type" value="Genomic_DNA"/>
</dbReference>
<proteinExistence type="predicted"/>
<keyword evidence="2" id="KW-0732">Signal</keyword>
<feature type="signal peptide" evidence="2">
    <location>
        <begin position="1"/>
        <end position="34"/>
    </location>
</feature>
<dbReference type="AlphaFoldDB" id="A0A7G1NU08"/>
<evidence type="ECO:0000313" key="3">
    <source>
        <dbReference type="EMBL" id="BCL25170.1"/>
    </source>
</evidence>
<accession>A0A7G1NU08</accession>
<organism evidence="3 4">
    <name type="scientific">Streptomyces aurantiacus</name>
    <dbReference type="NCBI Taxonomy" id="47760"/>
    <lineage>
        <taxon>Bacteria</taxon>
        <taxon>Bacillati</taxon>
        <taxon>Actinomycetota</taxon>
        <taxon>Actinomycetes</taxon>
        <taxon>Kitasatosporales</taxon>
        <taxon>Streptomycetaceae</taxon>
        <taxon>Streptomyces</taxon>
        <taxon>Streptomyces aurantiacus group</taxon>
    </lineage>
</organism>
<dbReference type="KEGG" id="sgm:GCM10017557_00290"/>
<evidence type="ECO:0000256" key="1">
    <source>
        <dbReference type="SAM" id="MobiDB-lite"/>
    </source>
</evidence>
<dbReference type="OrthoDB" id="2751008at2"/>
<feature type="region of interest" description="Disordered" evidence="1">
    <location>
        <begin position="137"/>
        <end position="158"/>
    </location>
</feature>
<feature type="region of interest" description="Disordered" evidence="1">
    <location>
        <begin position="327"/>
        <end position="347"/>
    </location>
</feature>
<sequence>MKTPHRTSVRRWLPVGTVLALALTALPGVGAAAADRPAAPAPAAQPGDIVSPDVLAGNAPVPRPVRLSTADGDKAAGTDSCSPAALDAAAAKAKPVDAATAAKMGVPAGGRAVTCLRTGDIPAAGRAARDAAIAEARRQAPDTLQAPRDATATLRDDDPQTKEVLPIPDWCYDHVGGGWWGFRTSMCQITDVAVYIWYVTPSGQRVHVGTALALEYAYAFTSDLIDRFAFQVTVRKYWGERIGASGAATITGAAYCTGDCKPDGGSGSLRPGQFRDGVDNEGDSYWLSTRSEPGGIGYPDPEWEWNVQYLFTLPSTTRSVSPPSIRCDNAFEDDGNNSGDPETPGIQQPTIGAGCVFLGIVPVMEYSKTGFYPTLAQHIEAAQQSGLPGAYPNGVVLTRLQDAAKKRANGDRACPRGWVRPTGKSCDEYPFRSTYQGAAQTTGTGRTFAPPTVAWCEMDPAWGLPTGVTGPDGWSSCMIDRNDNSQGGAALGSFYRSNRVLDLDPFFVHITP</sequence>
<protein>
    <submittedName>
        <fullName evidence="3">Uncharacterized protein</fullName>
    </submittedName>
</protein>
<keyword evidence="4" id="KW-1185">Reference proteome</keyword>
<feature type="region of interest" description="Disordered" evidence="1">
    <location>
        <begin position="37"/>
        <end position="78"/>
    </location>
</feature>
<reference evidence="3 4" key="1">
    <citation type="journal article" date="2014" name="Int. J. Syst. Evol. Microbiol.">
        <title>Complete genome sequence of Corynebacterium casei LMG S-19264T (=DSM 44701T), isolated from a smear-ripened cheese.</title>
        <authorList>
            <consortium name="US DOE Joint Genome Institute (JGI-PGF)"/>
            <person name="Walter F."/>
            <person name="Albersmeier A."/>
            <person name="Kalinowski J."/>
            <person name="Ruckert C."/>
        </authorList>
    </citation>
    <scope>NUCLEOTIDE SEQUENCE [LARGE SCALE GENOMIC DNA]</scope>
    <source>
        <strain evidence="3 4">JCM 4677</strain>
    </source>
</reference>
<dbReference type="Proteomes" id="UP000516444">
    <property type="component" value="Chromosome"/>
</dbReference>
<feature type="chain" id="PRO_5038962472" evidence="2">
    <location>
        <begin position="35"/>
        <end position="512"/>
    </location>
</feature>
<gene>
    <name evidence="3" type="ORF">GCM10017557_00290</name>
</gene>
<name>A0A7G1NU08_9ACTN</name>
<evidence type="ECO:0000256" key="2">
    <source>
        <dbReference type="SAM" id="SignalP"/>
    </source>
</evidence>
<evidence type="ECO:0000313" key="4">
    <source>
        <dbReference type="Proteomes" id="UP000516444"/>
    </source>
</evidence>